<gene>
    <name evidence="1" type="ORF">HUK84_18515</name>
</gene>
<dbReference type="Proteomes" id="UP000534870">
    <property type="component" value="Unassembled WGS sequence"/>
</dbReference>
<accession>A0A7Y7IZH5</accession>
<comment type="caution">
    <text evidence="1">The sequence shown here is derived from an EMBL/GenBank/DDBJ whole genome shotgun (WGS) entry which is preliminary data.</text>
</comment>
<feature type="non-terminal residue" evidence="1">
    <location>
        <position position="1"/>
    </location>
</feature>
<sequence length="46" mass="4704">TILGFVEIGPALLPIVAPRDGVVQAVLAADGAPIGYHAPAFAIRHE</sequence>
<evidence type="ECO:0000313" key="2">
    <source>
        <dbReference type="Proteomes" id="UP000534870"/>
    </source>
</evidence>
<dbReference type="EMBL" id="JABXXP010000733">
    <property type="protein sequence ID" value="NVN13100.1"/>
    <property type="molecule type" value="Genomic_DNA"/>
</dbReference>
<organism evidence="1 2">
    <name type="scientific">Nguyenibacter vanlangensis</name>
    <dbReference type="NCBI Taxonomy" id="1216886"/>
    <lineage>
        <taxon>Bacteria</taxon>
        <taxon>Pseudomonadati</taxon>
        <taxon>Pseudomonadota</taxon>
        <taxon>Alphaproteobacteria</taxon>
        <taxon>Acetobacterales</taxon>
        <taxon>Acetobacteraceae</taxon>
        <taxon>Nguyenibacter</taxon>
    </lineage>
</organism>
<protein>
    <submittedName>
        <fullName evidence="1">Uncharacterized protein</fullName>
    </submittedName>
</protein>
<dbReference type="AlphaFoldDB" id="A0A7Y7IZH5"/>
<evidence type="ECO:0000313" key="1">
    <source>
        <dbReference type="EMBL" id="NVN13100.1"/>
    </source>
</evidence>
<proteinExistence type="predicted"/>
<name>A0A7Y7IZH5_9PROT</name>
<reference evidence="1 2" key="1">
    <citation type="submission" date="2020-06" db="EMBL/GenBank/DDBJ databases">
        <title>Description of novel acetic acid bacteria.</title>
        <authorList>
            <person name="Sombolestani A."/>
        </authorList>
    </citation>
    <scope>NUCLEOTIDE SEQUENCE [LARGE SCALE GENOMIC DNA]</scope>
    <source>
        <strain evidence="1 2">LMG 31431</strain>
    </source>
</reference>